<evidence type="ECO:0000313" key="7">
    <source>
        <dbReference type="EMBL" id="MFD1695008.1"/>
    </source>
</evidence>
<dbReference type="PANTHER" id="PTHR32089">
    <property type="entry name" value="METHYL-ACCEPTING CHEMOTAXIS PROTEIN MCPB"/>
    <property type="match status" value="1"/>
</dbReference>
<feature type="domain" description="Methyl-accepting transducer" evidence="5">
    <location>
        <begin position="558"/>
        <end position="787"/>
    </location>
</feature>
<dbReference type="Proteomes" id="UP001597327">
    <property type="component" value="Unassembled WGS sequence"/>
</dbReference>
<keyword evidence="4" id="KW-1133">Transmembrane helix</keyword>
<dbReference type="Pfam" id="PF00672">
    <property type="entry name" value="HAMP"/>
    <property type="match status" value="1"/>
</dbReference>
<dbReference type="CDD" id="cd06225">
    <property type="entry name" value="HAMP"/>
    <property type="match status" value="1"/>
</dbReference>
<name>A0ABW4JU90_9HYPH</name>
<dbReference type="Pfam" id="PF00015">
    <property type="entry name" value="MCPsignal"/>
    <property type="match status" value="1"/>
</dbReference>
<keyword evidence="1 3" id="KW-0807">Transducer</keyword>
<evidence type="ECO:0000313" key="8">
    <source>
        <dbReference type="Proteomes" id="UP001597327"/>
    </source>
</evidence>
<feature type="domain" description="HAMP" evidence="6">
    <location>
        <begin position="472"/>
        <end position="525"/>
    </location>
</feature>
<organism evidence="7 8">
    <name type="scientific">Roseibium aestuarii</name>
    <dbReference type="NCBI Taxonomy" id="2600299"/>
    <lineage>
        <taxon>Bacteria</taxon>
        <taxon>Pseudomonadati</taxon>
        <taxon>Pseudomonadota</taxon>
        <taxon>Alphaproteobacteria</taxon>
        <taxon>Hyphomicrobiales</taxon>
        <taxon>Stappiaceae</taxon>
        <taxon>Roseibium</taxon>
    </lineage>
</organism>
<gene>
    <name evidence="7" type="ORF">ACFSC7_05730</name>
</gene>
<dbReference type="PANTHER" id="PTHR32089:SF112">
    <property type="entry name" value="LYSOZYME-LIKE PROTEIN-RELATED"/>
    <property type="match status" value="1"/>
</dbReference>
<evidence type="ECO:0000259" key="5">
    <source>
        <dbReference type="PROSITE" id="PS50111"/>
    </source>
</evidence>
<evidence type="ECO:0000256" key="2">
    <source>
        <dbReference type="ARBA" id="ARBA00029447"/>
    </source>
</evidence>
<dbReference type="PRINTS" id="PR00260">
    <property type="entry name" value="CHEMTRNSDUCR"/>
</dbReference>
<dbReference type="SMART" id="SM00304">
    <property type="entry name" value="HAMP"/>
    <property type="match status" value="1"/>
</dbReference>
<dbReference type="SMART" id="SM00283">
    <property type="entry name" value="MA"/>
    <property type="match status" value="1"/>
</dbReference>
<comment type="similarity">
    <text evidence="2">Belongs to the methyl-accepting chemotaxis (MCP) protein family.</text>
</comment>
<reference evidence="8" key="1">
    <citation type="journal article" date="2019" name="Int. J. Syst. Evol. Microbiol.">
        <title>The Global Catalogue of Microorganisms (GCM) 10K type strain sequencing project: providing services to taxonomists for standard genome sequencing and annotation.</title>
        <authorList>
            <consortium name="The Broad Institute Genomics Platform"/>
            <consortium name="The Broad Institute Genome Sequencing Center for Infectious Disease"/>
            <person name="Wu L."/>
            <person name="Ma J."/>
        </authorList>
    </citation>
    <scope>NUCLEOTIDE SEQUENCE [LARGE SCALE GENOMIC DNA]</scope>
    <source>
        <strain evidence="8">JCM 3369</strain>
    </source>
</reference>
<dbReference type="EMBL" id="JBHUFA010000001">
    <property type="protein sequence ID" value="MFD1695008.1"/>
    <property type="molecule type" value="Genomic_DNA"/>
</dbReference>
<dbReference type="InterPro" id="IPR003660">
    <property type="entry name" value="HAMP_dom"/>
</dbReference>
<accession>A0ABW4JU90</accession>
<evidence type="ECO:0000256" key="3">
    <source>
        <dbReference type="PROSITE-ProRule" id="PRU00284"/>
    </source>
</evidence>
<keyword evidence="4" id="KW-0812">Transmembrane</keyword>
<evidence type="ECO:0000259" key="6">
    <source>
        <dbReference type="PROSITE" id="PS50885"/>
    </source>
</evidence>
<dbReference type="RefSeq" id="WP_149891206.1">
    <property type="nucleotide sequence ID" value="NZ_JBHUFA010000001.1"/>
</dbReference>
<keyword evidence="8" id="KW-1185">Reference proteome</keyword>
<proteinExistence type="inferred from homology"/>
<dbReference type="InterPro" id="IPR004090">
    <property type="entry name" value="Chemotax_Me-accpt_rcpt"/>
</dbReference>
<protein>
    <submittedName>
        <fullName evidence="7">Methyl-accepting chemotaxis protein</fullName>
    </submittedName>
</protein>
<comment type="caution">
    <text evidence="7">The sequence shown here is derived from an EMBL/GenBank/DDBJ whole genome shotgun (WGS) entry which is preliminary data.</text>
</comment>
<dbReference type="SUPFAM" id="SSF58104">
    <property type="entry name" value="Methyl-accepting chemotaxis protein (MCP) signaling domain"/>
    <property type="match status" value="1"/>
</dbReference>
<dbReference type="InterPro" id="IPR004089">
    <property type="entry name" value="MCPsignal_dom"/>
</dbReference>
<dbReference type="PROSITE" id="PS50885">
    <property type="entry name" value="HAMP"/>
    <property type="match status" value="1"/>
</dbReference>
<dbReference type="Gene3D" id="1.10.8.500">
    <property type="entry name" value="HAMP domain in histidine kinase"/>
    <property type="match status" value="1"/>
</dbReference>
<dbReference type="Gene3D" id="1.10.287.950">
    <property type="entry name" value="Methyl-accepting chemotaxis protein"/>
    <property type="match status" value="1"/>
</dbReference>
<evidence type="ECO:0000256" key="1">
    <source>
        <dbReference type="ARBA" id="ARBA00023224"/>
    </source>
</evidence>
<dbReference type="PROSITE" id="PS50111">
    <property type="entry name" value="CHEMOTAXIS_TRANSDUC_2"/>
    <property type="match status" value="1"/>
</dbReference>
<keyword evidence="4" id="KW-0472">Membrane</keyword>
<evidence type="ECO:0000256" key="4">
    <source>
        <dbReference type="SAM" id="Phobius"/>
    </source>
</evidence>
<sequence length="821" mass="86279">MKSFLKPLGNLGFSWKVGGGFATMIVLAGTIGAVGTLSILELRDQNQVTSQASTVMASLQEVAAQREAFLLSKELAMADTIRLRSGDLVRELDALAGLLDPDSAGGKKAEMARASVADLSGEFDTVLKAVIGQNTSMQKMEVTTAELEKAGLQVSALMAAMAEEANAVAAEAASTRAQASAFYASLADIKRESDGMADTLQRYRLASMATGDDAASKAAELIAQARAHADALIRSSEVIAGVKIEGIDPKKLEQMKTDASKLTGNLDDMEKASSAVKQQKYRSAVGTRTTYLAKAADELNVDVAKAVETSRAKAEAAIEQATRVRQVAGQADALVRETYALQASTLNFLNKMGQNELMAVEDHLVTIRDLGEKLATGAAVFPKVTDATQAIQASIETFEGDFEKLSAAADAFEGAVFSLTMYSQEVRDNISQVVAAQLAASSRAADMALIGIGSTLVIAIAFGVLLATVLSLVITRPTRALTMVMGRLADGDTDVEIPHTDQKDEIGAMSRTVQVFRDNALERIRLEELDEERQQNQVRRQRDIDAMIVEFRDNVQAVLSSLDATAREMDGTASALSTLAASSSEQASNTAEASLQASMNVENVAGAAEELSASISEISSQVERTSSIVSRATSSVQDTNGKVQHLAEAAGKIGEVVTLIQAIAEQTNLLALNATIEAARAGDAGKGFAVVAAEVKELANQTSRATEEISTQISAIQGSTSEAVNAIAAISETMNEVNSYTQAIASAVTQQGAATEEISTNVLRASEGTRAVQANMESLSRAVEETQQASGTVLSAAGHLGERGHALRNEVEGFLARVASA</sequence>
<feature type="transmembrane region" description="Helical" evidence="4">
    <location>
        <begin position="20"/>
        <end position="40"/>
    </location>
</feature>
<feature type="transmembrane region" description="Helical" evidence="4">
    <location>
        <begin position="448"/>
        <end position="474"/>
    </location>
</feature>